<protein>
    <submittedName>
        <fullName evidence="2">Pleckstrin homology domain containing, family N member 1</fullName>
    </submittedName>
</protein>
<gene>
    <name evidence="2" type="primary">PLEKHN1</name>
</gene>
<organism evidence="2">
    <name type="scientific">Nothobranchius kuhntae</name>
    <name type="common">Beira killifish</name>
    <dbReference type="NCBI Taxonomy" id="321403"/>
    <lineage>
        <taxon>Eukaryota</taxon>
        <taxon>Metazoa</taxon>
        <taxon>Chordata</taxon>
        <taxon>Craniata</taxon>
        <taxon>Vertebrata</taxon>
        <taxon>Euteleostomi</taxon>
        <taxon>Actinopterygii</taxon>
        <taxon>Neopterygii</taxon>
        <taxon>Teleostei</taxon>
        <taxon>Neoteleostei</taxon>
        <taxon>Acanthomorphata</taxon>
        <taxon>Ovalentaria</taxon>
        <taxon>Atherinomorphae</taxon>
        <taxon>Cyprinodontiformes</taxon>
        <taxon>Nothobranchiidae</taxon>
        <taxon>Nothobranchius</taxon>
    </lineage>
</organism>
<reference evidence="2" key="2">
    <citation type="submission" date="2016-06" db="EMBL/GenBank/DDBJ databases">
        <title>The genome of a short-lived fish provides insights into sex chromosome evolution and the genetic control of aging.</title>
        <authorList>
            <person name="Reichwald K."/>
            <person name="Felder M."/>
            <person name="Petzold A."/>
            <person name="Koch P."/>
            <person name="Groth M."/>
            <person name="Platzer M."/>
        </authorList>
    </citation>
    <scope>NUCLEOTIDE SEQUENCE</scope>
    <source>
        <tissue evidence="2">Brain</tissue>
    </source>
</reference>
<name>A0A1A8K6Z1_NOTKU</name>
<sequence>KAWCSSGRVQTPDRYQRDNKSLQSQPEFRPESTE</sequence>
<accession>A0A1A8K6Z1</accession>
<proteinExistence type="predicted"/>
<feature type="region of interest" description="Disordered" evidence="1">
    <location>
        <begin position="1"/>
        <end position="34"/>
    </location>
</feature>
<feature type="non-terminal residue" evidence="2">
    <location>
        <position position="1"/>
    </location>
</feature>
<dbReference type="AlphaFoldDB" id="A0A1A8K6Z1"/>
<evidence type="ECO:0000313" key="2">
    <source>
        <dbReference type="EMBL" id="SBR27433.1"/>
    </source>
</evidence>
<evidence type="ECO:0000256" key="1">
    <source>
        <dbReference type="SAM" id="MobiDB-lite"/>
    </source>
</evidence>
<reference evidence="2" key="1">
    <citation type="submission" date="2016-05" db="EMBL/GenBank/DDBJ databases">
        <authorList>
            <person name="Lavstsen T."/>
            <person name="Jespersen J.S."/>
        </authorList>
    </citation>
    <scope>NUCLEOTIDE SEQUENCE</scope>
    <source>
        <tissue evidence="2">Brain</tissue>
    </source>
</reference>
<dbReference type="EMBL" id="HAEE01007384">
    <property type="protein sequence ID" value="SBR27433.1"/>
    <property type="molecule type" value="Transcribed_RNA"/>
</dbReference>